<proteinExistence type="predicted"/>
<dbReference type="PRINTS" id="PR00412">
    <property type="entry name" value="EPOXHYDRLASE"/>
</dbReference>
<dbReference type="PANTHER" id="PTHR43194">
    <property type="entry name" value="HYDROLASE ALPHA/BETA FOLD FAMILY"/>
    <property type="match status" value="1"/>
</dbReference>
<feature type="domain" description="AB hydrolase-1" evidence="1">
    <location>
        <begin position="53"/>
        <end position="305"/>
    </location>
</feature>
<dbReference type="InterPro" id="IPR000073">
    <property type="entry name" value="AB_hydrolase_1"/>
</dbReference>
<gene>
    <name evidence="2" type="ORF">N0K08_11995</name>
</gene>
<name>A0ABT2PLK1_9BURK</name>
<dbReference type="Gene3D" id="3.40.50.1820">
    <property type="entry name" value="alpha/beta hydrolase"/>
    <property type="match status" value="1"/>
</dbReference>
<dbReference type="SUPFAM" id="SSF53474">
    <property type="entry name" value="alpha/beta-Hydrolases"/>
    <property type="match status" value="1"/>
</dbReference>
<keyword evidence="3" id="KW-1185">Reference proteome</keyword>
<dbReference type="InterPro" id="IPR000639">
    <property type="entry name" value="Epox_hydrolase-like"/>
</dbReference>
<accession>A0ABT2PLK1</accession>
<dbReference type="Proteomes" id="UP001525968">
    <property type="component" value="Unassembled WGS sequence"/>
</dbReference>
<protein>
    <submittedName>
        <fullName evidence="2">Alpha/beta hydrolase</fullName>
    </submittedName>
</protein>
<evidence type="ECO:0000259" key="1">
    <source>
        <dbReference type="Pfam" id="PF00561"/>
    </source>
</evidence>
<comment type="caution">
    <text evidence="2">The sequence shown here is derived from an EMBL/GenBank/DDBJ whole genome shotgun (WGS) entry which is preliminary data.</text>
</comment>
<dbReference type="InterPro" id="IPR029058">
    <property type="entry name" value="AB_hydrolase_fold"/>
</dbReference>
<evidence type="ECO:0000313" key="3">
    <source>
        <dbReference type="Proteomes" id="UP001525968"/>
    </source>
</evidence>
<dbReference type="RefSeq" id="WP_261500587.1">
    <property type="nucleotide sequence ID" value="NZ_JAODYH010000005.1"/>
</dbReference>
<dbReference type="Pfam" id="PF00561">
    <property type="entry name" value="Abhydrolase_1"/>
    <property type="match status" value="1"/>
</dbReference>
<keyword evidence="2" id="KW-0378">Hydrolase</keyword>
<reference evidence="2 3" key="1">
    <citation type="submission" date="2022-09" db="EMBL/GenBank/DDBJ databases">
        <title>Draft genome of isolate Be4.</title>
        <authorList>
            <person name="Sanchez-Castro I."/>
            <person name="Martinez-Rodriguez P."/>
            <person name="Descostes M."/>
            <person name="Merroun M."/>
        </authorList>
    </citation>
    <scope>NUCLEOTIDE SEQUENCE [LARGE SCALE GENOMIC DNA]</scope>
    <source>
        <strain evidence="2 3">Be4</strain>
    </source>
</reference>
<dbReference type="EMBL" id="JAODYH010000005">
    <property type="protein sequence ID" value="MCT9811360.1"/>
    <property type="molecule type" value="Genomic_DNA"/>
</dbReference>
<dbReference type="InterPro" id="IPR050228">
    <property type="entry name" value="Carboxylesterase_BioH"/>
</dbReference>
<organism evidence="2 3">
    <name type="scientific">Acidovorax bellezanensis</name>
    <dbReference type="NCBI Taxonomy" id="2976702"/>
    <lineage>
        <taxon>Bacteria</taxon>
        <taxon>Pseudomonadati</taxon>
        <taxon>Pseudomonadota</taxon>
        <taxon>Betaproteobacteria</taxon>
        <taxon>Burkholderiales</taxon>
        <taxon>Comamonadaceae</taxon>
        <taxon>Acidovorax</taxon>
    </lineage>
</organism>
<sequence length="319" mass="35287">MSRIEEIAAHPPVPPDEAALHAFPGARPPARQGFVDAHGVRLATYEWGQADAPPVLLVHGALDFARTFDVFAPLIADAGFRVVAYDQRGHGNSAAAALYGWVADERDMLCVADAVSPLPFPVIGHSKGGSLLIHAAEALPHRFTRFACIDGMPFRSPHPESATRARRSMSPKVITDWLNHRHTAATAERRPGPLQELARRRARMNPRLSHEWLCYLVSQGASVDADGWRWKLDPAIRPGGFGAMRSRWMTDRLPGFPIPLLALFSTIEEPMGWDCKMEDLLPYLPASARALAMPDTGHFIHIERPRETADLVIDFLRQA</sequence>
<dbReference type="PANTHER" id="PTHR43194:SF2">
    <property type="entry name" value="PEROXISOMAL MEMBRANE PROTEIN LPX1"/>
    <property type="match status" value="1"/>
</dbReference>
<evidence type="ECO:0000313" key="2">
    <source>
        <dbReference type="EMBL" id="MCT9811360.1"/>
    </source>
</evidence>
<dbReference type="GO" id="GO:0016787">
    <property type="term" value="F:hydrolase activity"/>
    <property type="evidence" value="ECO:0007669"/>
    <property type="project" value="UniProtKB-KW"/>
</dbReference>